<proteinExistence type="inferred from homology"/>
<dbReference type="Pfam" id="PF03134">
    <property type="entry name" value="TB2_DP1_HVA22"/>
    <property type="match status" value="1"/>
</dbReference>
<reference evidence="8 9" key="1">
    <citation type="submission" date="2018-08" db="EMBL/GenBank/DDBJ databases">
        <authorList>
            <person name="Laetsch R D."/>
            <person name="Stevens L."/>
            <person name="Kumar S."/>
            <person name="Blaxter L. M."/>
        </authorList>
    </citation>
    <scope>NUCLEOTIDE SEQUENCE [LARGE SCALE GENOMIC DNA]</scope>
</reference>
<feature type="compositionally biased region" description="Acidic residues" evidence="7">
    <location>
        <begin position="30"/>
        <end position="39"/>
    </location>
</feature>
<feature type="compositionally biased region" description="Low complexity" evidence="7">
    <location>
        <begin position="11"/>
        <end position="24"/>
    </location>
</feature>
<accession>A0A498S301</accession>
<evidence type="ECO:0000256" key="3">
    <source>
        <dbReference type="ARBA" id="ARBA00022692"/>
    </source>
</evidence>
<sequence>MMNKEEKKTESSSSSLCKTSENSSQNERNDVEDESDDSSEGASESLRNSLVNTIATIQNNFFKEGKSLEAWHQFLFNKILYNKDYIHINEAFCFIERKIVIKREQSLTIHKNKARKQREHWLIYWIVFAFFILQDYYTEWLTQFFSPFLLLKMLFLMLLALPQTGVAELCYYNIVVPMLSILNDTFVKYNRRNSDVANLTANASEISKENDE</sequence>
<keyword evidence="9" id="KW-1185">Reference proteome</keyword>
<keyword evidence="3 6" id="KW-0812">Transmembrane</keyword>
<dbReference type="PANTHER" id="PTHR12300">
    <property type="entry name" value="HVA22-LIKE PROTEINS"/>
    <property type="match status" value="1"/>
</dbReference>
<evidence type="ECO:0000256" key="1">
    <source>
        <dbReference type="ARBA" id="ARBA00004141"/>
    </source>
</evidence>
<feature type="compositionally biased region" description="Basic and acidic residues" evidence="7">
    <location>
        <begin position="1"/>
        <end position="10"/>
    </location>
</feature>
<dbReference type="AlphaFoldDB" id="A0A498S301"/>
<dbReference type="OrthoDB" id="5833712at2759"/>
<dbReference type="STRING" id="6277.A0A498S301"/>
<evidence type="ECO:0000313" key="8">
    <source>
        <dbReference type="EMBL" id="VBB25847.1"/>
    </source>
</evidence>
<feature type="transmembrane region" description="Helical" evidence="6">
    <location>
        <begin position="121"/>
        <end position="138"/>
    </location>
</feature>
<feature type="region of interest" description="Disordered" evidence="7">
    <location>
        <begin position="1"/>
        <end position="44"/>
    </location>
</feature>
<protein>
    <recommendedName>
        <fullName evidence="6">Receptor expression-enhancing protein</fullName>
    </recommendedName>
</protein>
<evidence type="ECO:0000256" key="6">
    <source>
        <dbReference type="RuleBase" id="RU362006"/>
    </source>
</evidence>
<evidence type="ECO:0000256" key="5">
    <source>
        <dbReference type="ARBA" id="ARBA00023136"/>
    </source>
</evidence>
<keyword evidence="4 6" id="KW-1133">Transmembrane helix</keyword>
<dbReference type="PANTHER" id="PTHR12300:SF161">
    <property type="entry name" value="RECEPTOR EXPRESSION-ENHANCING PROTEIN"/>
    <property type="match status" value="1"/>
</dbReference>
<dbReference type="InterPro" id="IPR004345">
    <property type="entry name" value="TB2_DP1_HVA22"/>
</dbReference>
<evidence type="ECO:0000256" key="4">
    <source>
        <dbReference type="ARBA" id="ARBA00022989"/>
    </source>
</evidence>
<dbReference type="GO" id="GO:0016020">
    <property type="term" value="C:membrane"/>
    <property type="evidence" value="ECO:0007669"/>
    <property type="project" value="UniProtKB-SubCell"/>
</dbReference>
<organism evidence="8 9">
    <name type="scientific">Acanthocheilonema viteae</name>
    <name type="common">Filarial nematode worm</name>
    <name type="synonym">Dipetalonema viteae</name>
    <dbReference type="NCBI Taxonomy" id="6277"/>
    <lineage>
        <taxon>Eukaryota</taxon>
        <taxon>Metazoa</taxon>
        <taxon>Ecdysozoa</taxon>
        <taxon>Nematoda</taxon>
        <taxon>Chromadorea</taxon>
        <taxon>Rhabditida</taxon>
        <taxon>Spirurina</taxon>
        <taxon>Spiruromorpha</taxon>
        <taxon>Filarioidea</taxon>
        <taxon>Onchocercidae</taxon>
        <taxon>Acanthocheilonema</taxon>
    </lineage>
</organism>
<comment type="similarity">
    <text evidence="2 6">Belongs to the DP1 family.</text>
</comment>
<comment type="caution">
    <text evidence="6">Lacks conserved residue(s) required for the propagation of feature annotation.</text>
</comment>
<dbReference type="EMBL" id="UPTC01000045">
    <property type="protein sequence ID" value="VBB25847.1"/>
    <property type="molecule type" value="Genomic_DNA"/>
</dbReference>
<gene>
    <name evidence="8" type="ORF">NAV_LOCUS677</name>
</gene>
<dbReference type="Proteomes" id="UP000276991">
    <property type="component" value="Unassembled WGS sequence"/>
</dbReference>
<evidence type="ECO:0000313" key="9">
    <source>
        <dbReference type="Proteomes" id="UP000276991"/>
    </source>
</evidence>
<evidence type="ECO:0000256" key="2">
    <source>
        <dbReference type="ARBA" id="ARBA00008573"/>
    </source>
</evidence>
<name>A0A498S301_ACAVI</name>
<comment type="subcellular location">
    <subcellularLocation>
        <location evidence="1 6">Membrane</location>
        <topology evidence="1 6">Multi-pass membrane protein</topology>
    </subcellularLocation>
</comment>
<evidence type="ECO:0000256" key="7">
    <source>
        <dbReference type="SAM" id="MobiDB-lite"/>
    </source>
</evidence>
<keyword evidence="5 6" id="KW-0472">Membrane</keyword>